<feature type="modified residue" description="4-aspartylphosphate" evidence="1">
    <location>
        <position position="59"/>
    </location>
</feature>
<organism evidence="4 5">
    <name type="scientific">Sphingobacterium nematocida</name>
    <dbReference type="NCBI Taxonomy" id="1513896"/>
    <lineage>
        <taxon>Bacteria</taxon>
        <taxon>Pseudomonadati</taxon>
        <taxon>Bacteroidota</taxon>
        <taxon>Sphingobacteriia</taxon>
        <taxon>Sphingobacteriales</taxon>
        <taxon>Sphingobacteriaceae</taxon>
        <taxon>Sphingobacterium</taxon>
    </lineage>
</organism>
<accession>A0A1T5DY39</accession>
<evidence type="ECO:0000259" key="2">
    <source>
        <dbReference type="PROSITE" id="PS50110"/>
    </source>
</evidence>
<reference evidence="5" key="1">
    <citation type="submission" date="2017-02" db="EMBL/GenBank/DDBJ databases">
        <authorList>
            <person name="Varghese N."/>
            <person name="Submissions S."/>
        </authorList>
    </citation>
    <scope>NUCLEOTIDE SEQUENCE [LARGE SCALE GENOMIC DNA]</scope>
    <source>
        <strain evidence="5">DSM 24091</strain>
    </source>
</reference>
<protein>
    <submittedName>
        <fullName evidence="4">Two component transcriptional regulator, LytTR family</fullName>
    </submittedName>
</protein>
<evidence type="ECO:0000313" key="5">
    <source>
        <dbReference type="Proteomes" id="UP000190150"/>
    </source>
</evidence>
<dbReference type="PANTHER" id="PTHR45526:SF1">
    <property type="entry name" value="TRANSCRIPTIONAL REGULATORY PROTEIN DCUR-RELATED"/>
    <property type="match status" value="1"/>
</dbReference>
<keyword evidence="5" id="KW-1185">Reference proteome</keyword>
<dbReference type="PROSITE" id="PS50110">
    <property type="entry name" value="RESPONSE_REGULATORY"/>
    <property type="match status" value="1"/>
</dbReference>
<feature type="domain" description="Response regulatory" evidence="2">
    <location>
        <begin position="8"/>
        <end position="119"/>
    </location>
</feature>
<dbReference type="Proteomes" id="UP000190150">
    <property type="component" value="Unassembled WGS sequence"/>
</dbReference>
<dbReference type="Pfam" id="PF04397">
    <property type="entry name" value="LytTR"/>
    <property type="match status" value="1"/>
</dbReference>
<evidence type="ECO:0000259" key="3">
    <source>
        <dbReference type="PROSITE" id="PS50930"/>
    </source>
</evidence>
<keyword evidence="1" id="KW-0597">Phosphoprotein</keyword>
<name>A0A1T5DY39_9SPHI</name>
<evidence type="ECO:0000313" key="4">
    <source>
        <dbReference type="EMBL" id="SKB76561.1"/>
    </source>
</evidence>
<dbReference type="InterPro" id="IPR001789">
    <property type="entry name" value="Sig_transdc_resp-reg_receiver"/>
</dbReference>
<dbReference type="RefSeq" id="WP_079643162.1">
    <property type="nucleotide sequence ID" value="NZ_FUZF01000009.1"/>
</dbReference>
<dbReference type="GO" id="GO:0003677">
    <property type="term" value="F:DNA binding"/>
    <property type="evidence" value="ECO:0007669"/>
    <property type="project" value="InterPro"/>
</dbReference>
<dbReference type="SMART" id="SM00850">
    <property type="entry name" value="LytTR"/>
    <property type="match status" value="1"/>
</dbReference>
<dbReference type="EMBL" id="FUZF01000009">
    <property type="protein sequence ID" value="SKB76561.1"/>
    <property type="molecule type" value="Genomic_DNA"/>
</dbReference>
<evidence type="ECO:0000256" key="1">
    <source>
        <dbReference type="PROSITE-ProRule" id="PRU00169"/>
    </source>
</evidence>
<dbReference type="PROSITE" id="PS50930">
    <property type="entry name" value="HTH_LYTTR"/>
    <property type="match status" value="1"/>
</dbReference>
<dbReference type="STRING" id="1513896.SAMN05660841_02229"/>
<feature type="domain" description="HTH LytTR-type" evidence="3">
    <location>
        <begin position="145"/>
        <end position="227"/>
    </location>
</feature>
<dbReference type="Pfam" id="PF00072">
    <property type="entry name" value="Response_reg"/>
    <property type="match status" value="1"/>
</dbReference>
<dbReference type="Gene3D" id="3.40.50.2300">
    <property type="match status" value="1"/>
</dbReference>
<dbReference type="AlphaFoldDB" id="A0A1T5DY39"/>
<dbReference type="SMART" id="SM00448">
    <property type="entry name" value="REC"/>
    <property type="match status" value="1"/>
</dbReference>
<dbReference type="OrthoDB" id="9787344at2"/>
<dbReference type="PANTHER" id="PTHR45526">
    <property type="entry name" value="TRANSCRIPTIONAL REGULATORY PROTEIN DPIA"/>
    <property type="match status" value="1"/>
</dbReference>
<dbReference type="InterPro" id="IPR007492">
    <property type="entry name" value="LytTR_DNA-bd_dom"/>
</dbReference>
<dbReference type="Gene3D" id="2.40.50.1020">
    <property type="entry name" value="LytTr DNA-binding domain"/>
    <property type="match status" value="1"/>
</dbReference>
<sequence>MDKVRKISCVILDDQLFATKILSAYIEKMPQLELLLSTTDVGLALSTVENNEVDLVFLDIQMPKMNGLDFLKHCKNRARFIFTTAYSDYAIDGYENDVVDFLLKPIAFERFQRAIDKYKALVKSPHVATGQTSSTIVVKGDAKQKYHQLDVADIAFVKGLNNYIAIHRVSEAPIITYRNLKDMVNELPENDFCQVHRSYIVSLAHIRSIEKDSIQIGEETIPISASYKTHFFVKWQSRR</sequence>
<dbReference type="InterPro" id="IPR011006">
    <property type="entry name" value="CheY-like_superfamily"/>
</dbReference>
<proteinExistence type="predicted"/>
<gene>
    <name evidence="4" type="ORF">SAMN05660841_02229</name>
</gene>
<dbReference type="GO" id="GO:0000156">
    <property type="term" value="F:phosphorelay response regulator activity"/>
    <property type="evidence" value="ECO:0007669"/>
    <property type="project" value="TreeGrafter"/>
</dbReference>
<dbReference type="InterPro" id="IPR051271">
    <property type="entry name" value="2C-system_Tx_regulators"/>
</dbReference>
<dbReference type="SUPFAM" id="SSF52172">
    <property type="entry name" value="CheY-like"/>
    <property type="match status" value="1"/>
</dbReference>